<feature type="domain" description="Ig-like SoxY" evidence="1">
    <location>
        <begin position="47"/>
        <end position="148"/>
    </location>
</feature>
<sequence>MLNRREFLGLGLLAFGVAIAPNQLNAINFRETKPKAWTATKVDEAIKELFGTTQTVEGKIKLKAPDIAENGAVVPISFETNLKASKVAVFQDANPESTVAVFNIPENAVIDYAFRIKMAKTGTVTVVADVGGKLHKVSKLVKVTIGGCGG</sequence>
<evidence type="ECO:0000313" key="5">
    <source>
        <dbReference type="Proteomes" id="UP000262712"/>
    </source>
</evidence>
<reference evidence="3 4" key="1">
    <citation type="submission" date="2017-09" db="EMBL/GenBank/DDBJ databases">
        <title>Arcobacter canalis sp. nov., a new species isolated from a water canal contaminated with urban sewage.</title>
        <authorList>
            <person name="Perez-Cataluna A."/>
            <person name="Salas-Masso N."/>
            <person name="Figueras M.J."/>
        </authorList>
    </citation>
    <scope>NUCLEOTIDE SEQUENCE [LARGE SCALE GENOMIC DNA]</scope>
    <source>
        <strain evidence="3 4">F98-3</strain>
    </source>
</reference>
<dbReference type="InterPro" id="IPR032711">
    <property type="entry name" value="SoxY"/>
</dbReference>
<dbReference type="AlphaFoldDB" id="A0A2G1DJD1"/>
<dbReference type="Proteomes" id="UP000262712">
    <property type="component" value="Chromosome"/>
</dbReference>
<gene>
    <name evidence="3" type="primary">soxY</name>
    <name evidence="2" type="ORF">AMOL_0622</name>
    <name evidence="3" type="ORF">CPU12_04695</name>
</gene>
<dbReference type="InterPro" id="IPR016568">
    <property type="entry name" value="Sulphur_oxidation_SoxY"/>
</dbReference>
<evidence type="ECO:0000313" key="2">
    <source>
        <dbReference type="EMBL" id="AXX91624.1"/>
    </source>
</evidence>
<reference evidence="2 5" key="2">
    <citation type="submission" date="2018-08" db="EMBL/GenBank/DDBJ databases">
        <title>Complete genome of the Arcobacter molluscorum type strain LMG 25693.</title>
        <authorList>
            <person name="Miller W.G."/>
            <person name="Yee E."/>
            <person name="Bono J.L."/>
        </authorList>
    </citation>
    <scope>NUCLEOTIDE SEQUENCE [LARGE SCALE GENOMIC DNA]</scope>
    <source>
        <strain evidence="2 5">CECT 7696</strain>
    </source>
</reference>
<dbReference type="KEGG" id="amol:AMOL_0622"/>
<proteinExistence type="predicted"/>
<dbReference type="RefSeq" id="WP_099341932.1">
    <property type="nucleotide sequence ID" value="NZ_CP032098.1"/>
</dbReference>
<dbReference type="NCBIfam" id="TIGR04488">
    <property type="entry name" value="SoxY_true_GGCGG"/>
    <property type="match status" value="1"/>
</dbReference>
<evidence type="ECO:0000259" key="1">
    <source>
        <dbReference type="Pfam" id="PF13501"/>
    </source>
</evidence>
<dbReference type="EMBL" id="NXFY01000005">
    <property type="protein sequence ID" value="PHO18581.1"/>
    <property type="molecule type" value="Genomic_DNA"/>
</dbReference>
<dbReference type="Pfam" id="PF13501">
    <property type="entry name" value="SoxY"/>
    <property type="match status" value="1"/>
</dbReference>
<keyword evidence="4" id="KW-1185">Reference proteome</keyword>
<dbReference type="Proteomes" id="UP000221222">
    <property type="component" value="Unassembled WGS sequence"/>
</dbReference>
<evidence type="ECO:0000313" key="4">
    <source>
        <dbReference type="Proteomes" id="UP000221222"/>
    </source>
</evidence>
<dbReference type="EMBL" id="CP032098">
    <property type="protein sequence ID" value="AXX91624.1"/>
    <property type="molecule type" value="Genomic_DNA"/>
</dbReference>
<evidence type="ECO:0000313" key="3">
    <source>
        <dbReference type="EMBL" id="PHO18581.1"/>
    </source>
</evidence>
<dbReference type="Gene3D" id="2.60.40.2470">
    <property type="entry name" value="SoxY domain"/>
    <property type="match status" value="1"/>
</dbReference>
<organism evidence="3 4">
    <name type="scientific">Malaciobacter molluscorum LMG 25693</name>
    <dbReference type="NCBI Taxonomy" id="870501"/>
    <lineage>
        <taxon>Bacteria</taxon>
        <taxon>Pseudomonadati</taxon>
        <taxon>Campylobacterota</taxon>
        <taxon>Epsilonproteobacteria</taxon>
        <taxon>Campylobacterales</taxon>
        <taxon>Arcobacteraceae</taxon>
        <taxon>Malaciobacter</taxon>
    </lineage>
</organism>
<protein>
    <submittedName>
        <fullName evidence="2">Sulfur oxidation protein SoxYZ, sulfur covalently binding protein</fullName>
    </submittedName>
    <submittedName>
        <fullName evidence="3">Thiosulfate oxidation carrier protein SoxY</fullName>
    </submittedName>
</protein>
<dbReference type="PIRSF" id="PIRSF010312">
    <property type="entry name" value="Sulphur_oxidation_SoxY"/>
    <property type="match status" value="1"/>
</dbReference>
<accession>A0A2G1DJD1</accession>
<dbReference type="InterPro" id="IPR038162">
    <property type="entry name" value="SoxY_sf"/>
</dbReference>
<name>A0A2G1DJD1_9BACT</name>